<evidence type="ECO:0000313" key="4">
    <source>
        <dbReference type="Proteomes" id="UP000462152"/>
    </source>
</evidence>
<dbReference type="Gene3D" id="3.40.50.150">
    <property type="entry name" value="Vaccinia Virus protein VP39"/>
    <property type="match status" value="1"/>
</dbReference>
<organism evidence="3 4">
    <name type="scientific">Rothia koreensis</name>
    <dbReference type="NCBI Taxonomy" id="592378"/>
    <lineage>
        <taxon>Bacteria</taxon>
        <taxon>Bacillati</taxon>
        <taxon>Actinomycetota</taxon>
        <taxon>Actinomycetes</taxon>
        <taxon>Micrococcales</taxon>
        <taxon>Micrococcaceae</taxon>
        <taxon>Rothia</taxon>
    </lineage>
</organism>
<dbReference type="AlphaFoldDB" id="A0A7K1LIY6"/>
<evidence type="ECO:0000259" key="2">
    <source>
        <dbReference type="Pfam" id="PF13649"/>
    </source>
</evidence>
<dbReference type="InterPro" id="IPR029063">
    <property type="entry name" value="SAM-dependent_MTases_sf"/>
</dbReference>
<dbReference type="InterPro" id="IPR041698">
    <property type="entry name" value="Methyltransf_25"/>
</dbReference>
<dbReference type="RefSeq" id="WP_129314589.1">
    <property type="nucleotide sequence ID" value="NZ_NOIQ01000002.1"/>
</dbReference>
<dbReference type="GO" id="GO:0008168">
    <property type="term" value="F:methyltransferase activity"/>
    <property type="evidence" value="ECO:0007669"/>
    <property type="project" value="UniProtKB-KW"/>
</dbReference>
<dbReference type="PANTHER" id="PTHR43861">
    <property type="entry name" value="TRANS-ACONITATE 2-METHYLTRANSFERASE-RELATED"/>
    <property type="match status" value="1"/>
</dbReference>
<dbReference type="GO" id="GO:0032259">
    <property type="term" value="P:methylation"/>
    <property type="evidence" value="ECO:0007669"/>
    <property type="project" value="UniProtKB-KW"/>
</dbReference>
<protein>
    <submittedName>
        <fullName evidence="3">Methyltransferase domain-containing protein</fullName>
    </submittedName>
</protein>
<sequence length="217" mass="23519">MREPSLWEVQKKNNPGHSRWYIERFEAMRAQGADLDGEARTIDAMSSRGSTILDAGCGPGRVGGELERRGHRVIGIDVDPELIDQARIDHPEATWLTGDLADLDAAMPAEVMGAVDTVVCAGNVMTFLAPSTRRAVLEGFKRALTPGGRAAVGFGAGRGYLFDDFFQDAEDAGLDVDLRLSTWELDPWGPDSTFLVALLRKPEDPAQQPGARTNLLG</sequence>
<dbReference type="Proteomes" id="UP000462152">
    <property type="component" value="Unassembled WGS sequence"/>
</dbReference>
<dbReference type="Pfam" id="PF13649">
    <property type="entry name" value="Methyltransf_25"/>
    <property type="match status" value="1"/>
</dbReference>
<evidence type="ECO:0000256" key="1">
    <source>
        <dbReference type="ARBA" id="ARBA00022679"/>
    </source>
</evidence>
<dbReference type="OrthoDB" id="7062303at2"/>
<dbReference type="EMBL" id="WOGT01000004">
    <property type="protein sequence ID" value="MUN55161.1"/>
    <property type="molecule type" value="Genomic_DNA"/>
</dbReference>
<accession>A0A7K1LIY6</accession>
<proteinExistence type="predicted"/>
<dbReference type="SUPFAM" id="SSF53335">
    <property type="entry name" value="S-adenosyl-L-methionine-dependent methyltransferases"/>
    <property type="match status" value="1"/>
</dbReference>
<name>A0A7K1LIY6_9MICC</name>
<evidence type="ECO:0000313" key="3">
    <source>
        <dbReference type="EMBL" id="MUN55161.1"/>
    </source>
</evidence>
<comment type="caution">
    <text evidence="3">The sequence shown here is derived from an EMBL/GenBank/DDBJ whole genome shotgun (WGS) entry which is preliminary data.</text>
</comment>
<keyword evidence="3" id="KW-0489">Methyltransferase</keyword>
<keyword evidence="4" id="KW-1185">Reference proteome</keyword>
<feature type="domain" description="Methyltransferase" evidence="2">
    <location>
        <begin position="52"/>
        <end position="148"/>
    </location>
</feature>
<gene>
    <name evidence="3" type="ORF">GMA10_08045</name>
</gene>
<dbReference type="CDD" id="cd02440">
    <property type="entry name" value="AdoMet_MTases"/>
    <property type="match status" value="1"/>
</dbReference>
<keyword evidence="1 3" id="KW-0808">Transferase</keyword>
<reference evidence="3 4" key="1">
    <citation type="submission" date="2019-12" db="EMBL/GenBank/DDBJ databases">
        <authorList>
            <person name="Li J."/>
            <person name="Shi Y."/>
            <person name="Xu G."/>
            <person name="Xiao D."/>
            <person name="Ran X."/>
        </authorList>
    </citation>
    <scope>NUCLEOTIDE SEQUENCE [LARGE SCALE GENOMIC DNA]</scope>
    <source>
        <strain evidence="3 4">JCM 15915</strain>
    </source>
</reference>